<comment type="caution">
    <text evidence="1">The sequence shown here is derived from an EMBL/GenBank/DDBJ whole genome shotgun (WGS) entry which is preliminary data.</text>
</comment>
<organism evidence="1 2">
    <name type="scientific">Pieris macdunnoughi</name>
    <dbReference type="NCBI Taxonomy" id="345717"/>
    <lineage>
        <taxon>Eukaryota</taxon>
        <taxon>Metazoa</taxon>
        <taxon>Ecdysozoa</taxon>
        <taxon>Arthropoda</taxon>
        <taxon>Hexapoda</taxon>
        <taxon>Insecta</taxon>
        <taxon>Pterygota</taxon>
        <taxon>Neoptera</taxon>
        <taxon>Endopterygota</taxon>
        <taxon>Lepidoptera</taxon>
        <taxon>Glossata</taxon>
        <taxon>Ditrysia</taxon>
        <taxon>Papilionoidea</taxon>
        <taxon>Pieridae</taxon>
        <taxon>Pierinae</taxon>
        <taxon>Pieris</taxon>
    </lineage>
</organism>
<proteinExistence type="predicted"/>
<name>A0A821X6I7_9NEOP</name>
<accession>A0A821X6I7</accession>
<evidence type="ECO:0000313" key="2">
    <source>
        <dbReference type="Proteomes" id="UP000663880"/>
    </source>
</evidence>
<gene>
    <name evidence="1" type="ORF">PMACD_LOCUS14401</name>
</gene>
<reference evidence="1" key="1">
    <citation type="submission" date="2021-02" db="EMBL/GenBank/DDBJ databases">
        <authorList>
            <person name="Steward A R."/>
        </authorList>
    </citation>
    <scope>NUCLEOTIDE SEQUENCE</scope>
</reference>
<dbReference type="AlphaFoldDB" id="A0A821X6I7"/>
<sequence>MPSFVVLWHTVESEKQSAILQRIADYCDADARVASNGTKWHEVALRERSGSSVSTHSLRLQSQDARTIFTSARLYFTGRFAARQQSLTLLTQRSMKFFFLFVWVPSSSGGEVSSGTPSRLRLWRARGVGPSAGLPALVGLGAESRDFLTDDRRLRCGLKSVLLLAML</sequence>
<keyword evidence="2" id="KW-1185">Reference proteome</keyword>
<evidence type="ECO:0000313" key="1">
    <source>
        <dbReference type="EMBL" id="CAF4937504.1"/>
    </source>
</evidence>
<dbReference type="Proteomes" id="UP000663880">
    <property type="component" value="Unassembled WGS sequence"/>
</dbReference>
<dbReference type="EMBL" id="CAJOBZ010000065">
    <property type="protein sequence ID" value="CAF4937504.1"/>
    <property type="molecule type" value="Genomic_DNA"/>
</dbReference>
<protein>
    <submittedName>
        <fullName evidence="1">Uncharacterized protein</fullName>
    </submittedName>
</protein>